<gene>
    <name evidence="1" type="ORF">EG68_04721</name>
</gene>
<keyword evidence="2" id="KW-1185">Reference proteome</keyword>
<dbReference type="EMBL" id="JTDE01002183">
    <property type="protein sequence ID" value="KAF7257727.1"/>
    <property type="molecule type" value="Genomic_DNA"/>
</dbReference>
<proteinExistence type="predicted"/>
<sequence>MHRWVRCFQTSASAQPHSYEVRQIFTCVSYRSSFELQEKVSPELTRCPHLSSCDLPLKFLEHLLFSLQHFECAITLASMNEICL</sequence>
<dbReference type="Proteomes" id="UP000822476">
    <property type="component" value="Unassembled WGS sequence"/>
</dbReference>
<protein>
    <submittedName>
        <fullName evidence="1">Uncharacterized protein</fullName>
    </submittedName>
</protein>
<accession>A0A8S9Z3P0</accession>
<evidence type="ECO:0000313" key="2">
    <source>
        <dbReference type="Proteomes" id="UP000822476"/>
    </source>
</evidence>
<reference evidence="1" key="1">
    <citation type="submission" date="2019-07" db="EMBL/GenBank/DDBJ databases">
        <title>Annotation for the trematode Paragonimus miyazaki's.</title>
        <authorList>
            <person name="Choi Y.-J."/>
        </authorList>
    </citation>
    <scope>NUCLEOTIDE SEQUENCE</scope>
    <source>
        <strain evidence="1">Japan</strain>
    </source>
</reference>
<evidence type="ECO:0000313" key="1">
    <source>
        <dbReference type="EMBL" id="KAF7257727.1"/>
    </source>
</evidence>
<comment type="caution">
    <text evidence="1">The sequence shown here is derived from an EMBL/GenBank/DDBJ whole genome shotgun (WGS) entry which is preliminary data.</text>
</comment>
<organism evidence="1 2">
    <name type="scientific">Paragonimus skrjabini miyazakii</name>
    <dbReference type="NCBI Taxonomy" id="59628"/>
    <lineage>
        <taxon>Eukaryota</taxon>
        <taxon>Metazoa</taxon>
        <taxon>Spiralia</taxon>
        <taxon>Lophotrochozoa</taxon>
        <taxon>Platyhelminthes</taxon>
        <taxon>Trematoda</taxon>
        <taxon>Digenea</taxon>
        <taxon>Plagiorchiida</taxon>
        <taxon>Troglotremata</taxon>
        <taxon>Troglotrematidae</taxon>
        <taxon>Paragonimus</taxon>
    </lineage>
</organism>
<name>A0A8S9Z3P0_9TREM</name>
<dbReference type="AlphaFoldDB" id="A0A8S9Z3P0"/>